<dbReference type="Proteomes" id="UP000789920">
    <property type="component" value="Unassembled WGS sequence"/>
</dbReference>
<comment type="caution">
    <text evidence="1">The sequence shown here is derived from an EMBL/GenBank/DDBJ whole genome shotgun (WGS) entry which is preliminary data.</text>
</comment>
<gene>
    <name evidence="1" type="ORF">RPERSI_LOCUS2335</name>
</gene>
<evidence type="ECO:0000313" key="2">
    <source>
        <dbReference type="Proteomes" id="UP000789920"/>
    </source>
</evidence>
<proteinExistence type="predicted"/>
<evidence type="ECO:0000313" key="1">
    <source>
        <dbReference type="EMBL" id="CAG8512781.1"/>
    </source>
</evidence>
<keyword evidence="2" id="KW-1185">Reference proteome</keyword>
<accession>A0ACA9L5Y3</accession>
<protein>
    <submittedName>
        <fullName evidence="1">30427_t:CDS:1</fullName>
    </submittedName>
</protein>
<reference evidence="1" key="1">
    <citation type="submission" date="2021-06" db="EMBL/GenBank/DDBJ databases">
        <authorList>
            <person name="Kallberg Y."/>
            <person name="Tangrot J."/>
            <person name="Rosling A."/>
        </authorList>
    </citation>
    <scope>NUCLEOTIDE SEQUENCE</scope>
    <source>
        <strain evidence="1">MA461A</strain>
    </source>
</reference>
<organism evidence="1 2">
    <name type="scientific">Racocetra persica</name>
    <dbReference type="NCBI Taxonomy" id="160502"/>
    <lineage>
        <taxon>Eukaryota</taxon>
        <taxon>Fungi</taxon>
        <taxon>Fungi incertae sedis</taxon>
        <taxon>Mucoromycota</taxon>
        <taxon>Glomeromycotina</taxon>
        <taxon>Glomeromycetes</taxon>
        <taxon>Diversisporales</taxon>
        <taxon>Gigasporaceae</taxon>
        <taxon>Racocetra</taxon>
    </lineage>
</organism>
<dbReference type="EMBL" id="CAJVQC010002529">
    <property type="protein sequence ID" value="CAG8512781.1"/>
    <property type="molecule type" value="Genomic_DNA"/>
</dbReference>
<name>A0ACA9L5Y3_9GLOM</name>
<sequence length="107" mass="12151">MQSTTLPPFKSLFPSSGSFPFPTSLNNSLTHPSKTVDNRFHVKNKLINTEQDMTQYIPPVQQSPKEQSCNYSCCRSANEDVRSSINLYDKSSIYNNFQSSQQCYSLV</sequence>